<protein>
    <recommendedName>
        <fullName evidence="1">Exonuclease domain-containing protein</fullName>
    </recommendedName>
</protein>
<evidence type="ECO:0000313" key="2">
    <source>
        <dbReference type="EMBL" id="GAA4736655.1"/>
    </source>
</evidence>
<dbReference type="Pfam" id="PF00929">
    <property type="entry name" value="RNase_T"/>
    <property type="match status" value="1"/>
</dbReference>
<comment type="caution">
    <text evidence="2">The sequence shown here is derived from an EMBL/GenBank/DDBJ whole genome shotgun (WGS) entry which is preliminary data.</text>
</comment>
<dbReference type="PANTHER" id="PTHR30231:SF42">
    <property type="entry name" value="EXONUCLEASE"/>
    <property type="match status" value="1"/>
</dbReference>
<dbReference type="SMART" id="SM00479">
    <property type="entry name" value="EXOIII"/>
    <property type="match status" value="1"/>
</dbReference>
<name>A0ABP8YTS9_9MICO</name>
<evidence type="ECO:0000259" key="1">
    <source>
        <dbReference type="SMART" id="SM00479"/>
    </source>
</evidence>
<dbReference type="EMBL" id="BAABLP010000001">
    <property type="protein sequence ID" value="GAA4736655.1"/>
    <property type="molecule type" value="Genomic_DNA"/>
</dbReference>
<dbReference type="InterPro" id="IPR012337">
    <property type="entry name" value="RNaseH-like_sf"/>
</dbReference>
<proteinExistence type="predicted"/>
<feature type="domain" description="Exonuclease" evidence="1">
    <location>
        <begin position="14"/>
        <end position="180"/>
    </location>
</feature>
<dbReference type="InterPro" id="IPR036397">
    <property type="entry name" value="RNaseH_sf"/>
</dbReference>
<dbReference type="Proteomes" id="UP001500121">
    <property type="component" value="Unassembled WGS sequence"/>
</dbReference>
<keyword evidence="3" id="KW-1185">Reference proteome</keyword>
<accession>A0ABP8YTS9</accession>
<organism evidence="2 3">
    <name type="scientific">Amnibacterium soli</name>
    <dbReference type="NCBI Taxonomy" id="1282736"/>
    <lineage>
        <taxon>Bacteria</taxon>
        <taxon>Bacillati</taxon>
        <taxon>Actinomycetota</taxon>
        <taxon>Actinomycetes</taxon>
        <taxon>Micrococcales</taxon>
        <taxon>Microbacteriaceae</taxon>
        <taxon>Amnibacterium</taxon>
    </lineage>
</organism>
<dbReference type="PANTHER" id="PTHR30231">
    <property type="entry name" value="DNA POLYMERASE III SUBUNIT EPSILON"/>
    <property type="match status" value="1"/>
</dbReference>
<gene>
    <name evidence="2" type="ORF">GCM10025783_03590</name>
</gene>
<dbReference type="InterPro" id="IPR013520">
    <property type="entry name" value="Ribonucl_H"/>
</dbReference>
<sequence length="211" mass="22400">MSEGAASIPSVPLDFAAIDFETAGPSAASACSVGVVTVEDGRVVDRMGWLIRPPAGHDAFSEWNIRIHGITPDHVVDAAGWAEQMTDLLAAIGDRPVVAHNARFDMGVVRAACFASGVATPPLDYFCSLRVARRTYALTSYRLPVAAMAAGFEDFRHHDALADAEACAAIVVHAARRHEVEDVPGLLDAVGDRLSRLEPQAPATRVPMAFA</sequence>
<reference evidence="3" key="1">
    <citation type="journal article" date="2019" name="Int. J. Syst. Evol. Microbiol.">
        <title>The Global Catalogue of Microorganisms (GCM) 10K type strain sequencing project: providing services to taxonomists for standard genome sequencing and annotation.</title>
        <authorList>
            <consortium name="The Broad Institute Genomics Platform"/>
            <consortium name="The Broad Institute Genome Sequencing Center for Infectious Disease"/>
            <person name="Wu L."/>
            <person name="Ma J."/>
        </authorList>
    </citation>
    <scope>NUCLEOTIDE SEQUENCE [LARGE SCALE GENOMIC DNA]</scope>
    <source>
        <strain evidence="3">JCM 19015</strain>
    </source>
</reference>
<dbReference type="Gene3D" id="3.30.420.10">
    <property type="entry name" value="Ribonuclease H-like superfamily/Ribonuclease H"/>
    <property type="match status" value="1"/>
</dbReference>
<evidence type="ECO:0000313" key="3">
    <source>
        <dbReference type="Proteomes" id="UP001500121"/>
    </source>
</evidence>
<dbReference type="SUPFAM" id="SSF53098">
    <property type="entry name" value="Ribonuclease H-like"/>
    <property type="match status" value="1"/>
</dbReference>